<evidence type="ECO:0000259" key="2">
    <source>
        <dbReference type="Pfam" id="PF18922"/>
    </source>
</evidence>
<comment type="caution">
    <text evidence="3">The sequence shown here is derived from an EMBL/GenBank/DDBJ whole genome shotgun (WGS) entry which is preliminary data.</text>
</comment>
<gene>
    <name evidence="3" type="ORF">TWF696_003065</name>
</gene>
<dbReference type="AlphaFoldDB" id="A0AAV9TZ81"/>
<dbReference type="Pfam" id="PF18922">
    <property type="entry name" value="DUF5672"/>
    <property type="match status" value="1"/>
</dbReference>
<proteinExistence type="predicted"/>
<dbReference type="EMBL" id="JAVHNQ010000015">
    <property type="protein sequence ID" value="KAK6332347.1"/>
    <property type="molecule type" value="Genomic_DNA"/>
</dbReference>
<dbReference type="InterPro" id="IPR043729">
    <property type="entry name" value="DUF5672"/>
</dbReference>
<keyword evidence="4" id="KW-1185">Reference proteome</keyword>
<keyword evidence="1" id="KW-0812">Transmembrane</keyword>
<keyword evidence="1" id="KW-0472">Membrane</keyword>
<name>A0AAV9TZ81_9PEZI</name>
<sequence>MAHSHGLVFAAKHAILLFVGLSLITMVALTITLSPHSLTRYFLDIGKHLDKISYGTATAPEHPIDITSKVAIITDTTFTDRHIPLILHFNAVLGPTWPIIFFTSQSIADNQLNATSGSSNTHAVWNQAVDDGRIQVRIVPDRFNLTTRAGVNLYLSSRWLWDQLAPARHVLVFQADAIICANAHKTVDDFLEYDFIGAPISPNASVYNGGLSLRNRTMIMELFNEGLEFANEMNTTKDGEDFWFSEKFEERGAKLPSAETAMEFACQYQFNMAQKRPVGYHKIHKKASRKALREIAKWCPEISLSAPGRLRG</sequence>
<feature type="transmembrane region" description="Helical" evidence="1">
    <location>
        <begin position="14"/>
        <end position="33"/>
    </location>
</feature>
<evidence type="ECO:0000313" key="4">
    <source>
        <dbReference type="Proteomes" id="UP001375240"/>
    </source>
</evidence>
<evidence type="ECO:0000256" key="1">
    <source>
        <dbReference type="SAM" id="Phobius"/>
    </source>
</evidence>
<organism evidence="3 4">
    <name type="scientific">Orbilia brochopaga</name>
    <dbReference type="NCBI Taxonomy" id="3140254"/>
    <lineage>
        <taxon>Eukaryota</taxon>
        <taxon>Fungi</taxon>
        <taxon>Dikarya</taxon>
        <taxon>Ascomycota</taxon>
        <taxon>Pezizomycotina</taxon>
        <taxon>Orbiliomycetes</taxon>
        <taxon>Orbiliales</taxon>
        <taxon>Orbiliaceae</taxon>
        <taxon>Orbilia</taxon>
    </lineage>
</organism>
<reference evidence="3 4" key="1">
    <citation type="submission" date="2019-10" db="EMBL/GenBank/DDBJ databases">
        <authorList>
            <person name="Palmer J.M."/>
        </authorList>
    </citation>
    <scope>NUCLEOTIDE SEQUENCE [LARGE SCALE GENOMIC DNA]</scope>
    <source>
        <strain evidence="3 4">TWF696</strain>
    </source>
</reference>
<feature type="domain" description="DUF5672" evidence="2">
    <location>
        <begin position="133"/>
        <end position="281"/>
    </location>
</feature>
<evidence type="ECO:0000313" key="3">
    <source>
        <dbReference type="EMBL" id="KAK6332347.1"/>
    </source>
</evidence>
<accession>A0AAV9TZ81</accession>
<dbReference type="Proteomes" id="UP001375240">
    <property type="component" value="Unassembled WGS sequence"/>
</dbReference>
<keyword evidence="1" id="KW-1133">Transmembrane helix</keyword>
<protein>
    <recommendedName>
        <fullName evidence="2">DUF5672 domain-containing protein</fullName>
    </recommendedName>
</protein>